<dbReference type="AlphaFoldDB" id="A0A401IEE9"/>
<dbReference type="EMBL" id="BDQK01000003">
    <property type="protein sequence ID" value="GBF79648.1"/>
    <property type="molecule type" value="Genomic_DNA"/>
</dbReference>
<reference evidence="2" key="1">
    <citation type="submission" date="2017-05" db="EMBL/GenBank/DDBJ databases">
        <title>Physiological properties and genetic analysis related to exopolysaccharide production of fresh-water unicellular cyanobacterium Aphanothece sacrum, Suizenji Nori, that has been cultured as a food source in Japan.</title>
        <authorList>
            <person name="Kanesaki Y."/>
            <person name="Yoshikawa S."/>
            <person name="Ohki K."/>
        </authorList>
    </citation>
    <scope>NUCLEOTIDE SEQUENCE [LARGE SCALE GENOMIC DNA]</scope>
    <source>
        <strain evidence="2">FPU1</strain>
    </source>
</reference>
<comment type="caution">
    <text evidence="1">The sequence shown here is derived from an EMBL/GenBank/DDBJ whole genome shotgun (WGS) entry which is preliminary data.</text>
</comment>
<sequence length="107" mass="12727">MNLNQLFLFNSQKRQQLKHNYQLLKQAVETVGKEFEQKSYLELLQPAEELFTVKMFEEHYLTFSGEAYHLKKDGTICFCLDVDGLPTLFGIKPSYHFYKRRDGSVYY</sequence>
<proteinExistence type="predicted"/>
<organism evidence="1 2">
    <name type="scientific">Aphanothece sacrum FPU1</name>
    <dbReference type="NCBI Taxonomy" id="1920663"/>
    <lineage>
        <taxon>Bacteria</taxon>
        <taxon>Bacillati</taxon>
        <taxon>Cyanobacteriota</taxon>
        <taxon>Cyanophyceae</taxon>
        <taxon>Oscillatoriophycideae</taxon>
        <taxon>Chroococcales</taxon>
        <taxon>Aphanothecaceae</taxon>
        <taxon>Aphanothece</taxon>
    </lineage>
</organism>
<evidence type="ECO:0000313" key="1">
    <source>
        <dbReference type="EMBL" id="GBF79648.1"/>
    </source>
</evidence>
<name>A0A401IEE9_APHSA</name>
<evidence type="ECO:0000313" key="2">
    <source>
        <dbReference type="Proteomes" id="UP000287247"/>
    </source>
</evidence>
<dbReference type="RefSeq" id="WP_124978416.1">
    <property type="nucleotide sequence ID" value="NZ_BDQK01000003.1"/>
</dbReference>
<keyword evidence="2" id="KW-1185">Reference proteome</keyword>
<dbReference type="Proteomes" id="UP000287247">
    <property type="component" value="Unassembled WGS sequence"/>
</dbReference>
<protein>
    <submittedName>
        <fullName evidence="1">Signal recognition particle protein Srp54</fullName>
    </submittedName>
</protein>
<accession>A0A401IEE9</accession>
<gene>
    <name evidence="1" type="ORF">AsFPU1_1046</name>
</gene>
<dbReference type="OrthoDB" id="427604at2"/>